<organism evidence="2 3">
    <name type="scientific">Acetobacterium wieringae</name>
    <dbReference type="NCBI Taxonomy" id="52694"/>
    <lineage>
        <taxon>Bacteria</taxon>
        <taxon>Bacillati</taxon>
        <taxon>Bacillota</taxon>
        <taxon>Clostridia</taxon>
        <taxon>Eubacteriales</taxon>
        <taxon>Eubacteriaceae</taxon>
        <taxon>Acetobacterium</taxon>
    </lineage>
</organism>
<dbReference type="EMBL" id="VSLA01000011">
    <property type="protein sequence ID" value="TYC86368.1"/>
    <property type="molecule type" value="Genomic_DNA"/>
</dbReference>
<reference evidence="2 3" key="1">
    <citation type="submission" date="2019-08" db="EMBL/GenBank/DDBJ databases">
        <title>Isolation and enrichment of carboxydotrophic bacteria from anaerobic sludge for the production of bio-based chemicals from syngas.</title>
        <authorList>
            <person name="Antares A.L."/>
            <person name="Moreira J."/>
            <person name="Diender M."/>
            <person name="Parshina S.N."/>
            <person name="Stams A.J.M."/>
            <person name="Alves M."/>
            <person name="Alves J.I."/>
            <person name="Sousa D.Z."/>
        </authorList>
    </citation>
    <scope>NUCLEOTIDE SEQUENCE [LARGE SCALE GENOMIC DNA]</scope>
    <source>
        <strain evidence="2 3">JM</strain>
    </source>
</reference>
<dbReference type="AlphaFoldDB" id="A0A5D0WRE5"/>
<evidence type="ECO:0000313" key="2">
    <source>
        <dbReference type="EMBL" id="TYC86368.1"/>
    </source>
</evidence>
<accession>A0A5D0WRE5</accession>
<sequence>MLQLICDQLQAEAAAEPATAVEAGQMPSATLSAAEEIKQFKELMDAGIITAEEFEAKKKQLLGL</sequence>
<dbReference type="InterPro" id="IPR018649">
    <property type="entry name" value="SHOCT"/>
</dbReference>
<dbReference type="Pfam" id="PF09851">
    <property type="entry name" value="SHOCT"/>
    <property type="match status" value="1"/>
</dbReference>
<protein>
    <submittedName>
        <fullName evidence="2">SHOCT domain-containing protein</fullName>
    </submittedName>
</protein>
<comment type="caution">
    <text evidence="2">The sequence shown here is derived from an EMBL/GenBank/DDBJ whole genome shotgun (WGS) entry which is preliminary data.</text>
</comment>
<name>A0A5D0WRE5_9FIRM</name>
<proteinExistence type="predicted"/>
<evidence type="ECO:0000259" key="1">
    <source>
        <dbReference type="Pfam" id="PF09851"/>
    </source>
</evidence>
<evidence type="ECO:0000313" key="3">
    <source>
        <dbReference type="Proteomes" id="UP000322619"/>
    </source>
</evidence>
<gene>
    <name evidence="2" type="ORF">FXB42_06675</name>
</gene>
<dbReference type="RefSeq" id="WP_148637239.1">
    <property type="nucleotide sequence ID" value="NZ_VSLA01000011.1"/>
</dbReference>
<feature type="domain" description="SHOCT" evidence="1">
    <location>
        <begin position="35"/>
        <end position="62"/>
    </location>
</feature>
<dbReference type="Proteomes" id="UP000322619">
    <property type="component" value="Unassembled WGS sequence"/>
</dbReference>